<dbReference type="Pfam" id="PF14065">
    <property type="entry name" value="Pvc16_N"/>
    <property type="match status" value="1"/>
</dbReference>
<evidence type="ECO:0000313" key="3">
    <source>
        <dbReference type="Proteomes" id="UP000475249"/>
    </source>
</evidence>
<dbReference type="RefSeq" id="WP_161437353.1">
    <property type="nucleotide sequence ID" value="NZ_WXYO01000009.1"/>
</dbReference>
<dbReference type="EMBL" id="WXYO01000009">
    <property type="protein sequence ID" value="NAS14312.1"/>
    <property type="molecule type" value="Genomic_DNA"/>
</dbReference>
<evidence type="ECO:0000313" key="2">
    <source>
        <dbReference type="EMBL" id="NAS14312.1"/>
    </source>
</evidence>
<accession>A0A6L9EI24</accession>
<proteinExistence type="predicted"/>
<protein>
    <submittedName>
        <fullName evidence="2">DUF4255 domain-containing protein</fullName>
    </submittedName>
</protein>
<dbReference type="InterPro" id="IPR025351">
    <property type="entry name" value="Pvc16_N"/>
</dbReference>
<gene>
    <name evidence="2" type="ORF">GTQ38_20035</name>
</gene>
<dbReference type="AlphaFoldDB" id="A0A6L9EI24"/>
<comment type="caution">
    <text evidence="2">The sequence shown here is derived from an EMBL/GenBank/DDBJ whole genome shotgun (WGS) entry which is preliminary data.</text>
</comment>
<dbReference type="Proteomes" id="UP000475249">
    <property type="component" value="Unassembled WGS sequence"/>
</dbReference>
<organism evidence="2 3">
    <name type="scientific">Poritiphilus flavus</name>
    <dbReference type="NCBI Taxonomy" id="2697053"/>
    <lineage>
        <taxon>Bacteria</taxon>
        <taxon>Pseudomonadati</taxon>
        <taxon>Bacteroidota</taxon>
        <taxon>Flavobacteriia</taxon>
        <taxon>Flavobacteriales</taxon>
        <taxon>Flavobacteriaceae</taxon>
        <taxon>Poritiphilus</taxon>
    </lineage>
</organism>
<keyword evidence="3" id="KW-1185">Reference proteome</keyword>
<feature type="domain" description="Pvc16 N-terminal" evidence="1">
    <location>
        <begin position="21"/>
        <end position="176"/>
    </location>
</feature>
<name>A0A6L9EI24_9FLAO</name>
<evidence type="ECO:0000259" key="1">
    <source>
        <dbReference type="Pfam" id="PF14065"/>
    </source>
</evidence>
<reference evidence="2 3" key="1">
    <citation type="submission" date="2020-01" db="EMBL/GenBank/DDBJ databases">
        <title>Bacteria diversity of Porities sp.</title>
        <authorList>
            <person name="Wang G."/>
        </authorList>
    </citation>
    <scope>NUCLEOTIDE SEQUENCE [LARGE SCALE GENOMIC DNA]</scope>
    <source>
        <strain evidence="2 3">R33</strain>
    </source>
</reference>
<sequence>MIEQTLQFIRTQLSNDPTLNLNANDIIADNLHTLHNDPNKEGLFLSLVNIEEEATMKNKPNYIRINNQLRRMEPPIVLNLFILFAFKLETYTTSITKLSQLISFFQTNKWFTFNNVTDTQLFNPPIDRLIFEMYNVNFEQLNHIWSVLGGNHYPSVLYKIRVVKVQRNEHAEAPEVSSISLDSQLNLKS</sequence>